<feature type="signal peptide" evidence="1">
    <location>
        <begin position="1"/>
        <end position="20"/>
    </location>
</feature>
<reference evidence="3" key="1">
    <citation type="journal article" date="2019" name="Int. J. Syst. Evol. Microbiol.">
        <title>The Global Catalogue of Microorganisms (GCM) 10K type strain sequencing project: providing services to taxonomists for standard genome sequencing and annotation.</title>
        <authorList>
            <consortium name="The Broad Institute Genomics Platform"/>
            <consortium name="The Broad Institute Genome Sequencing Center for Infectious Disease"/>
            <person name="Wu L."/>
            <person name="Ma J."/>
        </authorList>
    </citation>
    <scope>NUCLEOTIDE SEQUENCE [LARGE SCALE GENOMIC DNA]</scope>
    <source>
        <strain evidence="3">CCUG 58760</strain>
    </source>
</reference>
<keyword evidence="1" id="KW-0732">Signal</keyword>
<name>A0ABW0GCY0_9PROT</name>
<evidence type="ECO:0000313" key="3">
    <source>
        <dbReference type="Proteomes" id="UP001596166"/>
    </source>
</evidence>
<protein>
    <submittedName>
        <fullName evidence="2">Uncharacterized protein</fullName>
    </submittedName>
</protein>
<organism evidence="2 3">
    <name type="scientific">Azospirillum himalayense</name>
    <dbReference type="NCBI Taxonomy" id="654847"/>
    <lineage>
        <taxon>Bacteria</taxon>
        <taxon>Pseudomonadati</taxon>
        <taxon>Pseudomonadota</taxon>
        <taxon>Alphaproteobacteria</taxon>
        <taxon>Rhodospirillales</taxon>
        <taxon>Azospirillaceae</taxon>
        <taxon>Azospirillum</taxon>
    </lineage>
</organism>
<feature type="chain" id="PRO_5045338287" evidence="1">
    <location>
        <begin position="21"/>
        <end position="117"/>
    </location>
</feature>
<keyword evidence="3" id="KW-1185">Reference proteome</keyword>
<comment type="caution">
    <text evidence="2">The sequence shown here is derived from an EMBL/GenBank/DDBJ whole genome shotgun (WGS) entry which is preliminary data.</text>
</comment>
<proteinExistence type="predicted"/>
<accession>A0ABW0GCY0</accession>
<dbReference type="RefSeq" id="WP_376997736.1">
    <property type="nucleotide sequence ID" value="NZ_JBHSLC010000081.1"/>
</dbReference>
<evidence type="ECO:0000256" key="1">
    <source>
        <dbReference type="SAM" id="SignalP"/>
    </source>
</evidence>
<sequence length="117" mass="12185">MRVLATALLSAALFSLPATAADQPKYGSRVQTNGTGFACEDLSALREAEAARSAKDDNWLGAIGECVYLRDGVNAAVVGSDGDYVHIRAIMPNGAGSRYWVGKSSLKAPCFVGSGCK</sequence>
<gene>
    <name evidence="2" type="ORF">ACFPMG_23990</name>
</gene>
<dbReference type="Proteomes" id="UP001596166">
    <property type="component" value="Unassembled WGS sequence"/>
</dbReference>
<evidence type="ECO:0000313" key="2">
    <source>
        <dbReference type="EMBL" id="MFC5358052.1"/>
    </source>
</evidence>
<dbReference type="EMBL" id="JBHSLC010000081">
    <property type="protein sequence ID" value="MFC5358052.1"/>
    <property type="molecule type" value="Genomic_DNA"/>
</dbReference>